<keyword evidence="1" id="KW-1133">Transmembrane helix</keyword>
<proteinExistence type="predicted"/>
<keyword evidence="1" id="KW-0812">Transmembrane</keyword>
<name>A2DEQ6_TRIV3</name>
<organism evidence="2 3">
    <name type="scientific">Trichomonas vaginalis (strain ATCC PRA-98 / G3)</name>
    <dbReference type="NCBI Taxonomy" id="412133"/>
    <lineage>
        <taxon>Eukaryota</taxon>
        <taxon>Metamonada</taxon>
        <taxon>Parabasalia</taxon>
        <taxon>Trichomonadida</taxon>
        <taxon>Trichomonadidae</taxon>
        <taxon>Trichomonas</taxon>
    </lineage>
</organism>
<dbReference type="Proteomes" id="UP000001542">
    <property type="component" value="Unassembled WGS sequence"/>
</dbReference>
<dbReference type="AlphaFoldDB" id="A2DEQ6"/>
<sequence>MPCVSGFSISSFLEILLIVPTVILSVKLLNTNEVPFFEVYIGVNTSASPNNGIFFGLVTGNIMSSVHRRKFQFTNWLQFLHLYDFGYSYIIEGNPNISYNHSGIVEQYMIKTDKNSERAA</sequence>
<accession>A2DEQ6</accession>
<dbReference type="EMBL" id="DS113192">
    <property type="protein sequence ID" value="EAY21183.1"/>
    <property type="molecule type" value="Genomic_DNA"/>
</dbReference>
<dbReference type="KEGG" id="tva:5466731"/>
<dbReference type="RefSeq" id="XP_001582169.1">
    <property type="nucleotide sequence ID" value="XM_001582119.1"/>
</dbReference>
<evidence type="ECO:0000313" key="3">
    <source>
        <dbReference type="Proteomes" id="UP000001542"/>
    </source>
</evidence>
<dbReference type="VEuPathDB" id="TrichDB:TVAG_283520"/>
<dbReference type="InParanoid" id="A2DEQ6"/>
<reference evidence="2" key="2">
    <citation type="journal article" date="2007" name="Science">
        <title>Draft genome sequence of the sexually transmitted pathogen Trichomonas vaginalis.</title>
        <authorList>
            <person name="Carlton J.M."/>
            <person name="Hirt R.P."/>
            <person name="Silva J.C."/>
            <person name="Delcher A.L."/>
            <person name="Schatz M."/>
            <person name="Zhao Q."/>
            <person name="Wortman J.R."/>
            <person name="Bidwell S.L."/>
            <person name="Alsmark U.C.M."/>
            <person name="Besteiro S."/>
            <person name="Sicheritz-Ponten T."/>
            <person name="Noel C.J."/>
            <person name="Dacks J.B."/>
            <person name="Foster P.G."/>
            <person name="Simillion C."/>
            <person name="Van de Peer Y."/>
            <person name="Miranda-Saavedra D."/>
            <person name="Barton G.J."/>
            <person name="Westrop G.D."/>
            <person name="Mueller S."/>
            <person name="Dessi D."/>
            <person name="Fiori P.L."/>
            <person name="Ren Q."/>
            <person name="Paulsen I."/>
            <person name="Zhang H."/>
            <person name="Bastida-Corcuera F.D."/>
            <person name="Simoes-Barbosa A."/>
            <person name="Brown M.T."/>
            <person name="Hayes R.D."/>
            <person name="Mukherjee M."/>
            <person name="Okumura C.Y."/>
            <person name="Schneider R."/>
            <person name="Smith A.J."/>
            <person name="Vanacova S."/>
            <person name="Villalvazo M."/>
            <person name="Haas B.J."/>
            <person name="Pertea M."/>
            <person name="Feldblyum T.V."/>
            <person name="Utterback T.R."/>
            <person name="Shu C.L."/>
            <person name="Osoegawa K."/>
            <person name="de Jong P.J."/>
            <person name="Hrdy I."/>
            <person name="Horvathova L."/>
            <person name="Zubacova Z."/>
            <person name="Dolezal P."/>
            <person name="Malik S.B."/>
            <person name="Logsdon J.M. Jr."/>
            <person name="Henze K."/>
            <person name="Gupta A."/>
            <person name="Wang C.C."/>
            <person name="Dunne R.L."/>
            <person name="Upcroft J.A."/>
            <person name="Upcroft P."/>
            <person name="White O."/>
            <person name="Salzberg S.L."/>
            <person name="Tang P."/>
            <person name="Chiu C.-H."/>
            <person name="Lee Y.-S."/>
            <person name="Embley T.M."/>
            <person name="Coombs G.H."/>
            <person name="Mottram J.C."/>
            <person name="Tachezy J."/>
            <person name="Fraser-Liggett C.M."/>
            <person name="Johnson P.J."/>
        </authorList>
    </citation>
    <scope>NUCLEOTIDE SEQUENCE [LARGE SCALE GENOMIC DNA]</scope>
    <source>
        <strain evidence="2">G3</strain>
    </source>
</reference>
<keyword evidence="3" id="KW-1185">Reference proteome</keyword>
<feature type="transmembrane region" description="Helical" evidence="1">
    <location>
        <begin position="6"/>
        <end position="26"/>
    </location>
</feature>
<evidence type="ECO:0000256" key="1">
    <source>
        <dbReference type="SAM" id="Phobius"/>
    </source>
</evidence>
<gene>
    <name evidence="2" type="ORF">TVAG_283520</name>
</gene>
<dbReference type="VEuPathDB" id="TrichDB:TVAGG3_0577030"/>
<reference evidence="2" key="1">
    <citation type="submission" date="2006-10" db="EMBL/GenBank/DDBJ databases">
        <authorList>
            <person name="Amadeo P."/>
            <person name="Zhao Q."/>
            <person name="Wortman J."/>
            <person name="Fraser-Liggett C."/>
            <person name="Carlton J."/>
        </authorList>
    </citation>
    <scope>NUCLEOTIDE SEQUENCE</scope>
    <source>
        <strain evidence="2">G3</strain>
    </source>
</reference>
<keyword evidence="1" id="KW-0472">Membrane</keyword>
<protein>
    <submittedName>
        <fullName evidence="2">Uncharacterized protein</fullName>
    </submittedName>
</protein>
<evidence type="ECO:0000313" key="2">
    <source>
        <dbReference type="EMBL" id="EAY21183.1"/>
    </source>
</evidence>